<evidence type="ECO:0000259" key="11">
    <source>
        <dbReference type="PROSITE" id="PS51352"/>
    </source>
</evidence>
<dbReference type="GO" id="GO:0006310">
    <property type="term" value="P:DNA recombination"/>
    <property type="evidence" value="ECO:0007669"/>
    <property type="project" value="UniProtKB-KW"/>
</dbReference>
<dbReference type="Pfam" id="PF13443">
    <property type="entry name" value="HTH_26"/>
    <property type="match status" value="1"/>
</dbReference>
<reference evidence="13" key="1">
    <citation type="submission" date="2022-11" db="UniProtKB">
        <authorList>
            <consortium name="WormBaseParasite"/>
        </authorList>
    </citation>
    <scope>IDENTIFICATION</scope>
</reference>
<comment type="subcellular location">
    <subcellularLocation>
        <location evidence="1">Membrane</location>
    </subcellularLocation>
</comment>
<evidence type="ECO:0000256" key="5">
    <source>
        <dbReference type="ARBA" id="ARBA00022967"/>
    </source>
</evidence>
<dbReference type="InterPro" id="IPR011991">
    <property type="entry name" value="ArsR-like_HTH"/>
</dbReference>
<evidence type="ECO:0000313" key="12">
    <source>
        <dbReference type="Proteomes" id="UP000887540"/>
    </source>
</evidence>
<evidence type="ECO:0000256" key="2">
    <source>
        <dbReference type="ARBA" id="ARBA00006024"/>
    </source>
</evidence>
<dbReference type="WBParaSite" id="ACRNAN_scaffold153.g24995.t1">
    <property type="protein sequence ID" value="ACRNAN_scaffold153.g24995.t1"/>
    <property type="gene ID" value="ACRNAN_scaffold153.g24995"/>
</dbReference>
<dbReference type="PANTHER" id="PTHR48085">
    <property type="entry name" value="CADMIUM/ZINC-TRANSPORTING ATPASE HMA2-RELATED"/>
    <property type="match status" value="1"/>
</dbReference>
<keyword evidence="4" id="KW-0479">Metal-binding</keyword>
<proteinExistence type="inferred from homology"/>
<dbReference type="CDD" id="cd00090">
    <property type="entry name" value="HTH_ARSR"/>
    <property type="match status" value="1"/>
</dbReference>
<dbReference type="GO" id="GO:0019829">
    <property type="term" value="F:ATPase-coupled monoatomic cation transmembrane transporter activity"/>
    <property type="evidence" value="ECO:0007669"/>
    <property type="project" value="InterPro"/>
</dbReference>
<feature type="region of interest" description="Disordered" evidence="9">
    <location>
        <begin position="1252"/>
        <end position="1285"/>
    </location>
</feature>
<dbReference type="Pfam" id="PF00122">
    <property type="entry name" value="E1-E2_ATPase"/>
    <property type="match status" value="1"/>
</dbReference>
<dbReference type="GO" id="GO:0016887">
    <property type="term" value="F:ATP hydrolysis activity"/>
    <property type="evidence" value="ECO:0007669"/>
    <property type="project" value="InterPro"/>
</dbReference>
<dbReference type="Gene3D" id="1.10.443.10">
    <property type="entry name" value="Intergrase catalytic core"/>
    <property type="match status" value="1"/>
</dbReference>
<dbReference type="NCBIfam" id="TIGR01525">
    <property type="entry name" value="ATPase-IB_hvy"/>
    <property type="match status" value="1"/>
</dbReference>
<dbReference type="Gene3D" id="3.40.1110.10">
    <property type="entry name" value="Calcium-transporting ATPase, cytoplasmic domain N"/>
    <property type="match status" value="1"/>
</dbReference>
<dbReference type="InterPro" id="IPR044492">
    <property type="entry name" value="P_typ_ATPase_HD_dom"/>
</dbReference>
<dbReference type="InterPro" id="IPR013762">
    <property type="entry name" value="Integrase-like_cat_sf"/>
</dbReference>
<evidence type="ECO:0000256" key="10">
    <source>
        <dbReference type="SAM" id="Phobius"/>
    </source>
</evidence>
<dbReference type="Pfam" id="PF01022">
    <property type="entry name" value="HTH_5"/>
    <property type="match status" value="1"/>
</dbReference>
<dbReference type="SUPFAM" id="SSF52833">
    <property type="entry name" value="Thioredoxin-like"/>
    <property type="match status" value="1"/>
</dbReference>
<dbReference type="InterPro" id="IPR023298">
    <property type="entry name" value="ATPase_P-typ_TM_dom_sf"/>
</dbReference>
<dbReference type="Pfam" id="PF00702">
    <property type="entry name" value="Hydrolase"/>
    <property type="match status" value="1"/>
</dbReference>
<dbReference type="GO" id="GO:0046872">
    <property type="term" value="F:metal ion binding"/>
    <property type="evidence" value="ECO:0007669"/>
    <property type="project" value="UniProtKB-KW"/>
</dbReference>
<evidence type="ECO:0000313" key="13">
    <source>
        <dbReference type="WBParaSite" id="ACRNAN_scaffold153.g24995.t1"/>
    </source>
</evidence>
<dbReference type="InterPro" id="IPR023214">
    <property type="entry name" value="HAD_sf"/>
</dbReference>
<evidence type="ECO:0000256" key="8">
    <source>
        <dbReference type="ARBA" id="ARBA00023172"/>
    </source>
</evidence>
<dbReference type="NCBIfam" id="TIGR01494">
    <property type="entry name" value="ATPase_P-type"/>
    <property type="match status" value="1"/>
</dbReference>
<feature type="transmembrane region" description="Helical" evidence="10">
    <location>
        <begin position="1559"/>
        <end position="1585"/>
    </location>
</feature>
<dbReference type="InterPro" id="IPR059000">
    <property type="entry name" value="ATPase_P-type_domA"/>
</dbReference>
<dbReference type="InterPro" id="IPR013766">
    <property type="entry name" value="Thioredoxin_domain"/>
</dbReference>
<evidence type="ECO:0000256" key="7">
    <source>
        <dbReference type="ARBA" id="ARBA00023136"/>
    </source>
</evidence>
<dbReference type="PANTHER" id="PTHR48085:SF5">
    <property type="entry name" value="CADMIUM_ZINC-TRANSPORTING ATPASE HMA4-RELATED"/>
    <property type="match status" value="1"/>
</dbReference>
<evidence type="ECO:0000256" key="6">
    <source>
        <dbReference type="ARBA" id="ARBA00022989"/>
    </source>
</evidence>
<dbReference type="InterPro" id="IPR036249">
    <property type="entry name" value="Thioredoxin-like_sf"/>
</dbReference>
<dbReference type="InterPro" id="IPR001387">
    <property type="entry name" value="Cro/C1-type_HTH"/>
</dbReference>
<keyword evidence="7 10" id="KW-0472">Membrane</keyword>
<dbReference type="NCBIfam" id="TIGR01512">
    <property type="entry name" value="ATPase-IB2_Cd"/>
    <property type="match status" value="1"/>
</dbReference>
<dbReference type="SFLD" id="SFLDS00003">
    <property type="entry name" value="Haloacid_Dehalogenase"/>
    <property type="match status" value="1"/>
</dbReference>
<evidence type="ECO:0000256" key="4">
    <source>
        <dbReference type="ARBA" id="ARBA00022723"/>
    </source>
</evidence>
<name>A0A914CVV4_9BILA</name>
<feature type="compositionally biased region" description="Polar residues" evidence="9">
    <location>
        <begin position="1003"/>
        <end position="1019"/>
    </location>
</feature>
<dbReference type="GO" id="GO:0015074">
    <property type="term" value="P:DNA integration"/>
    <property type="evidence" value="ECO:0007669"/>
    <property type="project" value="InterPro"/>
</dbReference>
<evidence type="ECO:0000256" key="1">
    <source>
        <dbReference type="ARBA" id="ARBA00004370"/>
    </source>
</evidence>
<dbReference type="SUPFAM" id="SSF81665">
    <property type="entry name" value="Calcium ATPase, transmembrane domain M"/>
    <property type="match status" value="1"/>
</dbReference>
<dbReference type="InterPro" id="IPR001757">
    <property type="entry name" value="P_typ_ATPase"/>
</dbReference>
<dbReference type="PRINTS" id="PR00119">
    <property type="entry name" value="CATATPASE"/>
</dbReference>
<dbReference type="SUPFAM" id="SSF56349">
    <property type="entry name" value="DNA breaking-rejoining enzymes"/>
    <property type="match status" value="1"/>
</dbReference>
<comment type="similarity">
    <text evidence="2">Belongs to the cation transport ATPase (P-type) (TC 3.A.3) family. Type IB subfamily.</text>
</comment>
<keyword evidence="5" id="KW-1278">Translocase</keyword>
<dbReference type="FunFam" id="2.70.150.10:FF:000002">
    <property type="entry name" value="Copper-transporting ATPase 1, putative"/>
    <property type="match status" value="1"/>
</dbReference>
<dbReference type="SFLD" id="SFLDG00002">
    <property type="entry name" value="C1.7:_P-type_atpase_like"/>
    <property type="match status" value="1"/>
</dbReference>
<accession>A0A914CVV4</accession>
<dbReference type="PROSITE" id="PS00154">
    <property type="entry name" value="ATPASE_E1_E2"/>
    <property type="match status" value="1"/>
</dbReference>
<evidence type="ECO:0000256" key="3">
    <source>
        <dbReference type="ARBA" id="ARBA00022692"/>
    </source>
</evidence>
<dbReference type="GO" id="GO:0003700">
    <property type="term" value="F:DNA-binding transcription factor activity"/>
    <property type="evidence" value="ECO:0007669"/>
    <property type="project" value="InterPro"/>
</dbReference>
<organism evidence="12 13">
    <name type="scientific">Acrobeloides nanus</name>
    <dbReference type="NCBI Taxonomy" id="290746"/>
    <lineage>
        <taxon>Eukaryota</taxon>
        <taxon>Metazoa</taxon>
        <taxon>Ecdysozoa</taxon>
        <taxon>Nematoda</taxon>
        <taxon>Chromadorea</taxon>
        <taxon>Rhabditida</taxon>
        <taxon>Tylenchina</taxon>
        <taxon>Cephalobomorpha</taxon>
        <taxon>Cephaloboidea</taxon>
        <taxon>Cephalobidae</taxon>
        <taxon>Acrobeloides</taxon>
    </lineage>
</organism>
<dbReference type="InterPro" id="IPR051014">
    <property type="entry name" value="Cation_Transport_ATPase_IB"/>
</dbReference>
<dbReference type="Pfam" id="PF13462">
    <property type="entry name" value="Thioredoxin_4"/>
    <property type="match status" value="1"/>
</dbReference>
<feature type="compositionally biased region" description="Basic and acidic residues" evidence="9">
    <location>
        <begin position="1254"/>
        <end position="1276"/>
    </location>
</feature>
<feature type="transmembrane region" description="Helical" evidence="10">
    <location>
        <begin position="1854"/>
        <end position="1874"/>
    </location>
</feature>
<dbReference type="SUPFAM" id="SSF56784">
    <property type="entry name" value="HAD-like"/>
    <property type="match status" value="1"/>
</dbReference>
<protein>
    <submittedName>
        <fullName evidence="13">Thioredoxin domain-containing protein</fullName>
    </submittedName>
</protein>
<dbReference type="InterPro" id="IPR008250">
    <property type="entry name" value="ATPase_P-typ_transduc_dom_A_sf"/>
</dbReference>
<dbReference type="GO" id="GO:0003677">
    <property type="term" value="F:DNA binding"/>
    <property type="evidence" value="ECO:0007669"/>
    <property type="project" value="InterPro"/>
</dbReference>
<keyword evidence="12" id="KW-1185">Reference proteome</keyword>
<feature type="region of interest" description="Disordered" evidence="9">
    <location>
        <begin position="998"/>
        <end position="1030"/>
    </location>
</feature>
<feature type="transmembrane region" description="Helical" evidence="10">
    <location>
        <begin position="1920"/>
        <end position="1941"/>
    </location>
</feature>
<dbReference type="InterPro" id="IPR036412">
    <property type="entry name" value="HAD-like_sf"/>
</dbReference>
<dbReference type="PROSITE" id="PS51352">
    <property type="entry name" value="THIOREDOXIN_2"/>
    <property type="match status" value="1"/>
</dbReference>
<feature type="domain" description="Thioredoxin" evidence="11">
    <location>
        <begin position="1942"/>
        <end position="2130"/>
    </location>
</feature>
<feature type="transmembrane region" description="Helical" evidence="10">
    <location>
        <begin position="1531"/>
        <end position="1553"/>
    </location>
</feature>
<dbReference type="InterPro" id="IPR036388">
    <property type="entry name" value="WH-like_DNA-bd_sf"/>
</dbReference>
<dbReference type="InterPro" id="IPR012336">
    <property type="entry name" value="Thioredoxin-like_fold"/>
</dbReference>
<dbReference type="GO" id="GO:0016020">
    <property type="term" value="C:membrane"/>
    <property type="evidence" value="ECO:0007669"/>
    <property type="project" value="UniProtKB-SubCell"/>
</dbReference>
<dbReference type="SUPFAM" id="SSF81653">
    <property type="entry name" value="Calcium ATPase, transduction domain A"/>
    <property type="match status" value="1"/>
</dbReference>
<dbReference type="SFLD" id="SFLDF00027">
    <property type="entry name" value="p-type_atpase"/>
    <property type="match status" value="1"/>
</dbReference>
<dbReference type="CDD" id="cd02079">
    <property type="entry name" value="P-type_ATPase_HM"/>
    <property type="match status" value="1"/>
</dbReference>
<dbReference type="GO" id="GO:0005524">
    <property type="term" value="F:ATP binding"/>
    <property type="evidence" value="ECO:0007669"/>
    <property type="project" value="InterPro"/>
</dbReference>
<keyword evidence="3 10" id="KW-0812">Transmembrane</keyword>
<dbReference type="Gene3D" id="2.70.150.10">
    <property type="entry name" value="Calcium-transporting ATPase, cytoplasmic transduction domain A"/>
    <property type="match status" value="1"/>
</dbReference>
<dbReference type="Gene3D" id="1.10.10.10">
    <property type="entry name" value="Winged helix-like DNA-binding domain superfamily/Winged helix DNA-binding domain"/>
    <property type="match status" value="1"/>
</dbReference>
<dbReference type="InterPro" id="IPR001845">
    <property type="entry name" value="HTH_ArsR_DNA-bd_dom"/>
</dbReference>
<dbReference type="Gene3D" id="3.40.30.10">
    <property type="entry name" value="Glutaredoxin"/>
    <property type="match status" value="1"/>
</dbReference>
<dbReference type="Gene3D" id="3.40.50.1000">
    <property type="entry name" value="HAD superfamily/HAD-like"/>
    <property type="match status" value="1"/>
</dbReference>
<feature type="transmembrane region" description="Helical" evidence="10">
    <location>
        <begin position="1303"/>
        <end position="1321"/>
    </location>
</feature>
<dbReference type="InterPro" id="IPR036390">
    <property type="entry name" value="WH_DNA-bd_sf"/>
</dbReference>
<keyword evidence="6 10" id="KW-1133">Transmembrane helix</keyword>
<keyword evidence="8" id="KW-0233">DNA recombination</keyword>
<dbReference type="InterPro" id="IPR018303">
    <property type="entry name" value="ATPase_P-typ_P_site"/>
</dbReference>
<dbReference type="GO" id="GO:0015086">
    <property type="term" value="F:cadmium ion transmembrane transporter activity"/>
    <property type="evidence" value="ECO:0007669"/>
    <property type="project" value="TreeGrafter"/>
</dbReference>
<sequence>MLRGYAVSMRSRGLAEGTIRVSQYGVKRFFRFTGTYPWEWRPQDVEDFTSSLLSGPEPLAHSTIRGYHQVLKGFCGYISHPAYDWVDVCLERFGSAPAQICHPWNTFAHLAEFEARPTRRPFGYDELEAFFAQADQRAHDLVDDRKKGALPALRDAQFFKTVYAFGLRRREAVMLDLNDLRPNPYVPEWGAYAKVQVRYGKAMKGSPPRRRTVLACPEFAWASEGLRYWVEERTTPPHHYPHRGSAVRGDPRRGRSGSCVDAAQPPPLLRDTPDRVRLRRPVRAGTGRSQSLLHDSDLHIGRRRLQEPDLPGSAAARARRRSDRMTRQFDWHLRRKLADRGIYKTTELVPLLAEQGVQLSREQVYRLVTAAPQRLNIEVLDALCMILDCTPNDLISFTVAAHRSGADHPTRQVVSSPPSTALPDNIAALLAHGEPWATIGAAGVRALLEQLAPTTMGQAHLRRFLAGADATWITDADPYLPRQAQRLLRLLRDRGIMVGLPLCSGCGREQLLTQTLEDGRRVCDNCRDARHTRRCDGCDRIRAISHRIDGRSYCGTCRRRRPDAKEACIRCGHSRLVQNRTHDGPICPQCAPGKIEPCVHCGNERRVRARFLGGPTCEPCFNIIRGTRRPCPRCGTIGLVASVTDDGTLACSTCTGVRSRFICADCGVEDIRNGKRCYPCLARIALDDLFAVGTSSRRKALEPLRKRLLNHPEPKSMALWPRRSTSAAILREILTEGIELSHEALDRHPSIQAVSLLRHALVDVGVLEPRDTAWVQFVAWIDTFLDGRPEHAMRVLGPFCRWHVPARTRLLIQRNGVTDGTFVRARRICRISAHFLADLDAHQLELKTASQYAVESYLDRHPRHFEPLAVFLRWAAQSGAADRIHPVPSPYADPYTAYPIDTYRTWMRRFAIDETIHLRTRICGLIAGITGRPITTVAALTTANIINDGDEMLLRLGTTPVQLPPPLPALIRRQLATPRRWDTESTWLFPSRLRAGAHIDPSRSGSHQQRPDTISSASGVSRFGHGRGGMGAVGPTPPEQLWRHKPRYLAIVQWLMYSQCVLTIASRVDVMNRLGRAMADPTRSRILLTLLDGPGYPAELARDLDLTRTNVSNHLTCLRGSAAAAGSGRRGRRGRPVHGRDVRVLRMSIADRNLLPVACTLTPGAGAAQLAAWREFNDDYLLDIDRAPDRVTAHYARVDDAIARLTGLVRTEQSCCAFAAWSIDTAHPYLRLTVTGAMDALLALSFLEHTPAPTREEDRPDPRTTAAERRDAHDAGDACCGPDTATGLEADEVEVRPPWWRDLALLPSALSGLFLLAGYILEWTGLHIPALVLQWAALLAGAYTFIPGAIRRLIRGRLGVGLLMTIAAIGAVALGHVGEAATLAFLFSLAEALEDRAMDRAKEGLRALLSLIPDTVRISRLTGDVTIPAADVREFDILVVGAGDRIATDGVVVEGRSSLDTSAITGESIPVEVGPGDTVAAGSVNGSATLRIEATANGRDNSLTQIVALVEQAHARKGDRARLADRIARPLVPAVLIAAALVALFGLLIGGPWTWIERALVVLVAASPCALAIAVPVTVISAIGAASKFGVVIKSGEAFEQLGTIRAVALDKTGTLTRNEPAVVDLQPAAGVTHDDLVAWAAAVEATSTHPLAAAITAAAPGARTAADVVEDAGHGITGTVEGKLIRVGNTRWLDPADQRATAESMAAQGMTVVVVEADGTIAGLIGVRDELRPESAETVRLLQAQGIETIMLTGDNTRTAHAIANQAGITDVRAEQLPADKAAAIEALVKTRPTAMVGDGINDAPALATATVGIAMGVKGSAAAIESADVAFTGHDLRLIPGALAHARRGRRIMTANIGLALAIIIVLFPLALFGVLGLAGVVLVHEIAEVVVILNGVRAARRPAALRQLAAAPTPVKATLISVAVVIVLVIAALILVMVNRPVAPDPSDTAGALPGTRANSHVLDDAGPDKPTLVEFLDFECEACGAFYPIIEQIRTDYAGEINYVVRYFPLPGHFNSTNAALAAEAAAQQGEFESMYQRLFETQTQWGEQQISHADLFRTFAEELGLDMAAYDAAIADPATQERVEQDLNDGRYLDVTGTPTFFLDGEKLELTQLSDLTDALDAATGR</sequence>
<feature type="region of interest" description="Disordered" evidence="9">
    <location>
        <begin position="235"/>
        <end position="290"/>
    </location>
</feature>
<dbReference type="SMART" id="SM00418">
    <property type="entry name" value="HTH_ARSR"/>
    <property type="match status" value="1"/>
</dbReference>
<dbReference type="InterPro" id="IPR027256">
    <property type="entry name" value="P-typ_ATPase_IB"/>
</dbReference>
<dbReference type="Proteomes" id="UP000887540">
    <property type="component" value="Unplaced"/>
</dbReference>
<dbReference type="InterPro" id="IPR023299">
    <property type="entry name" value="ATPase_P-typ_cyto_dom_N"/>
</dbReference>
<evidence type="ECO:0000256" key="9">
    <source>
        <dbReference type="SAM" id="MobiDB-lite"/>
    </source>
</evidence>
<feature type="transmembrane region" description="Helical" evidence="10">
    <location>
        <begin position="1327"/>
        <end position="1346"/>
    </location>
</feature>
<dbReference type="InterPro" id="IPR011010">
    <property type="entry name" value="DNA_brk_join_enz"/>
</dbReference>
<dbReference type="SUPFAM" id="SSF46785">
    <property type="entry name" value="Winged helix' DNA-binding domain"/>
    <property type="match status" value="1"/>
</dbReference>